<accession>A0A250KW06</accession>
<dbReference type="AlphaFoldDB" id="A0A250KW06"/>
<dbReference type="RefSeq" id="WP_119629467.1">
    <property type="nucleotide sequence ID" value="NZ_AP017928.1"/>
</dbReference>
<dbReference type="OrthoDB" id="5765808at2"/>
<feature type="chain" id="PRO_5012400064" description="Lipoprotein" evidence="1">
    <location>
        <begin position="29"/>
        <end position="246"/>
    </location>
</feature>
<evidence type="ECO:0000256" key="1">
    <source>
        <dbReference type="SAM" id="SignalP"/>
    </source>
</evidence>
<gene>
    <name evidence="2" type="ORF">sS8_2005</name>
</gene>
<keyword evidence="1" id="KW-0732">Signal</keyword>
<feature type="signal peptide" evidence="1">
    <location>
        <begin position="1"/>
        <end position="28"/>
    </location>
</feature>
<dbReference type="EMBL" id="AP017928">
    <property type="protein sequence ID" value="BBA33959.1"/>
    <property type="molecule type" value="Genomic_DNA"/>
</dbReference>
<proteinExistence type="predicted"/>
<keyword evidence="3" id="KW-1185">Reference proteome</keyword>
<dbReference type="KEGG" id="mmai:sS8_2005"/>
<organism evidence="2 3">
    <name type="scientific">Methylocaldum marinum</name>
    <dbReference type="NCBI Taxonomy" id="1432792"/>
    <lineage>
        <taxon>Bacteria</taxon>
        <taxon>Pseudomonadati</taxon>
        <taxon>Pseudomonadota</taxon>
        <taxon>Gammaproteobacteria</taxon>
        <taxon>Methylococcales</taxon>
        <taxon>Methylococcaceae</taxon>
        <taxon>Methylocaldum</taxon>
    </lineage>
</organism>
<dbReference type="Proteomes" id="UP000266313">
    <property type="component" value="Chromosome"/>
</dbReference>
<sequence length="246" mass="27102">MAIPGRHSATAAIAVFLISFPLTSCRYAADGTPGLEYTELSPVEKKAATSISPVRILARPETWPGGEAVKFSATPVYLKLENRGDAPLLIRYSDFKVLTPTGSKFSALPVCLIDTKVRGPIVPGMPPMLTAEAYPPIEEPLFEFRDFRVAPYLKSLYPTVPAHEGAFPYDLAYNQSQANYWQHTDLPNREMIMRAVPEGVLHPGGWIAGWLYFQKFEPMPAGTLVTTLTKLSGQTLPAIRVPIRTQ</sequence>
<evidence type="ECO:0000313" key="2">
    <source>
        <dbReference type="EMBL" id="BBA33959.1"/>
    </source>
</evidence>
<evidence type="ECO:0008006" key="4">
    <source>
        <dbReference type="Google" id="ProtNLM"/>
    </source>
</evidence>
<protein>
    <recommendedName>
        <fullName evidence="4">Lipoprotein</fullName>
    </recommendedName>
</protein>
<reference evidence="2 3" key="1">
    <citation type="submission" date="2016-12" db="EMBL/GenBank/DDBJ databases">
        <title>Genome sequencing of Methylocaldum marinum.</title>
        <authorList>
            <person name="Takeuchi M."/>
            <person name="Kamagata Y."/>
            <person name="Hiraoka S."/>
            <person name="Oshima K."/>
            <person name="Hattori M."/>
            <person name="Iwasaki W."/>
        </authorList>
    </citation>
    <scope>NUCLEOTIDE SEQUENCE [LARGE SCALE GENOMIC DNA]</scope>
    <source>
        <strain evidence="2 3">S8</strain>
    </source>
</reference>
<name>A0A250KW06_9GAMM</name>
<evidence type="ECO:0000313" key="3">
    <source>
        <dbReference type="Proteomes" id="UP000266313"/>
    </source>
</evidence>